<protein>
    <submittedName>
        <fullName evidence="3">Phosphodiester glycosidase family protein</fullName>
    </submittedName>
</protein>
<sequence length="461" mass="48396">MKSILRRITALALCAVLLCSTALASDALGGKIYGYTLDICDDTTLTREVMWSSSRSDLRTENYVTYKPSDSISPVVSFGSSIPDKQTVTSMAKALEKNGRRVLSGINGDYFVMATGDPLGIVITDGVLRSSASYLHAIGFNADGSAVIGTPNLSLMADFKGQSLKIADINKIRTNTGFYLFTDDFGNTTKNTQKGVDVILAPNTPGDQLKIGGTVSCTVEQVIEASGATAIPDGKFIMSISNKSGEWLQETIRSLQVGDTVDINISSEDTRWNNVQHAVGAMYWILKDGKVDTSISDGASAPRTAVGVKPDGSVVFYTIDGRQSGLSVGATIQMVAQRLQELGCENAVLLDGGGSTTLVSTYPDFGTSSTINSPSEGTPRSVSNAIFLLSNLNPTGTAGSLYVTPKSLTLLPGATTQCVASAMDTGWYPMDTLPGDVTWSSADNAVSASGLFTAPAAPGVY</sequence>
<dbReference type="Proteomes" id="UP000260649">
    <property type="component" value="Unassembled WGS sequence"/>
</dbReference>
<evidence type="ECO:0000313" key="3">
    <source>
        <dbReference type="EMBL" id="RFT05566.1"/>
    </source>
</evidence>
<reference evidence="3 4" key="1">
    <citation type="submission" date="2018-07" db="EMBL/GenBank/DDBJ databases">
        <title>GABA Modulating Bacteria of the Human Gut Microbiota.</title>
        <authorList>
            <person name="Strandwitz P."/>
            <person name="Kim K.H."/>
            <person name="Terekhova D."/>
            <person name="Liu J.K."/>
            <person name="Sharma A."/>
            <person name="Levering J."/>
            <person name="Mcdonald D."/>
            <person name="Dietrich D."/>
            <person name="Ramadhar T.R."/>
            <person name="Lekbua A."/>
            <person name="Mroue N."/>
            <person name="Liston C."/>
            <person name="Stewart E.J."/>
            <person name="Dubin M.J."/>
            <person name="Zengler K."/>
            <person name="Knight R."/>
            <person name="Gilbert J.A."/>
            <person name="Clardy J."/>
            <person name="Lewis K."/>
        </authorList>
    </citation>
    <scope>NUCLEOTIDE SEQUENCE [LARGE SCALE GENOMIC DNA]</scope>
    <source>
        <strain evidence="3 4">KLE1738</strain>
    </source>
</reference>
<keyword evidence="3" id="KW-0326">Glycosidase</keyword>
<dbReference type="GeneID" id="97996439"/>
<feature type="domain" description="Phosphodiester glycosidase" evidence="2">
    <location>
        <begin position="248"/>
        <end position="388"/>
    </location>
</feature>
<evidence type="ECO:0000259" key="2">
    <source>
        <dbReference type="Pfam" id="PF09992"/>
    </source>
</evidence>
<dbReference type="EMBL" id="QQRQ01000051">
    <property type="protein sequence ID" value="RFT05566.1"/>
    <property type="molecule type" value="Genomic_DNA"/>
</dbReference>
<dbReference type="AlphaFoldDB" id="A0A3E2B0Q5"/>
<dbReference type="RefSeq" id="WP_133308873.1">
    <property type="nucleotide sequence ID" value="NZ_QIML01000051.1"/>
</dbReference>
<dbReference type="PANTHER" id="PTHR40446:SF2">
    <property type="entry name" value="N-ACETYLGLUCOSAMINE-1-PHOSPHODIESTER ALPHA-N-ACETYLGLUCOSAMINIDASE"/>
    <property type="match status" value="1"/>
</dbReference>
<feature type="chain" id="PRO_5017575480" evidence="1">
    <location>
        <begin position="25"/>
        <end position="461"/>
    </location>
</feature>
<name>A0A3E2B0Q5_9FIRM</name>
<organism evidence="3 4">
    <name type="scientific">Evtepia gabavorous</name>
    <dbReference type="NCBI Taxonomy" id="2211183"/>
    <lineage>
        <taxon>Bacteria</taxon>
        <taxon>Bacillati</taxon>
        <taxon>Bacillota</taxon>
        <taxon>Clostridia</taxon>
        <taxon>Eubacteriales</taxon>
        <taxon>Evtepia</taxon>
    </lineage>
</organism>
<dbReference type="OrthoDB" id="9809781at2"/>
<dbReference type="Pfam" id="PF09992">
    <property type="entry name" value="NAGPA"/>
    <property type="match status" value="1"/>
</dbReference>
<keyword evidence="1" id="KW-0732">Signal</keyword>
<comment type="caution">
    <text evidence="3">The sequence shown here is derived from an EMBL/GenBank/DDBJ whole genome shotgun (WGS) entry which is preliminary data.</text>
</comment>
<keyword evidence="4" id="KW-1185">Reference proteome</keyword>
<dbReference type="PANTHER" id="PTHR40446">
    <property type="entry name" value="N-ACETYLGLUCOSAMINE-1-PHOSPHODIESTER ALPHA-N-ACETYLGLUCOSAMINIDASE"/>
    <property type="match status" value="1"/>
</dbReference>
<keyword evidence="3" id="KW-0378">Hydrolase</keyword>
<accession>A0A3E2B0Q5</accession>
<dbReference type="GO" id="GO:0016798">
    <property type="term" value="F:hydrolase activity, acting on glycosyl bonds"/>
    <property type="evidence" value="ECO:0007669"/>
    <property type="project" value="UniProtKB-KW"/>
</dbReference>
<feature type="signal peptide" evidence="1">
    <location>
        <begin position="1"/>
        <end position="24"/>
    </location>
</feature>
<gene>
    <name evidence="3" type="ORF">DV520_11935</name>
</gene>
<dbReference type="InterPro" id="IPR018711">
    <property type="entry name" value="NAGPA"/>
</dbReference>
<evidence type="ECO:0000313" key="4">
    <source>
        <dbReference type="Proteomes" id="UP000260649"/>
    </source>
</evidence>
<evidence type="ECO:0000256" key="1">
    <source>
        <dbReference type="SAM" id="SignalP"/>
    </source>
</evidence>
<proteinExistence type="predicted"/>
<feature type="non-terminal residue" evidence="3">
    <location>
        <position position="461"/>
    </location>
</feature>